<dbReference type="Proteomes" id="UP000281771">
    <property type="component" value="Unassembled WGS sequence"/>
</dbReference>
<keyword evidence="5 6" id="KW-0472">Membrane</keyword>
<feature type="transmembrane region" description="Helical" evidence="6">
    <location>
        <begin position="368"/>
        <end position="391"/>
    </location>
</feature>
<dbReference type="Gene3D" id="1.20.1250.20">
    <property type="entry name" value="MFS general substrate transporter like domains"/>
    <property type="match status" value="1"/>
</dbReference>
<feature type="transmembrane region" description="Helical" evidence="6">
    <location>
        <begin position="251"/>
        <end position="270"/>
    </location>
</feature>
<feature type="transmembrane region" description="Helical" evidence="6">
    <location>
        <begin position="218"/>
        <end position="239"/>
    </location>
</feature>
<proteinExistence type="predicted"/>
<dbReference type="AlphaFoldDB" id="A0A3P1VG95"/>
<dbReference type="PANTHER" id="PTHR23513">
    <property type="entry name" value="INTEGRAL MEMBRANE EFFLUX PROTEIN-RELATED"/>
    <property type="match status" value="1"/>
</dbReference>
<keyword evidence="2" id="KW-1003">Cell membrane</keyword>
<name>A0A3P1VG95_9STRE</name>
<dbReference type="EMBL" id="RQZA01000001">
    <property type="protein sequence ID" value="RRD32666.1"/>
    <property type="molecule type" value="Genomic_DNA"/>
</dbReference>
<gene>
    <name evidence="7" type="ORF">EII38_02710</name>
</gene>
<feature type="transmembrane region" description="Helical" evidence="6">
    <location>
        <begin position="95"/>
        <end position="118"/>
    </location>
</feature>
<comment type="caution">
    <text evidence="7">The sequence shown here is derived from an EMBL/GenBank/DDBJ whole genome shotgun (WGS) entry which is preliminary data.</text>
</comment>
<feature type="transmembrane region" description="Helical" evidence="6">
    <location>
        <begin position="71"/>
        <end position="89"/>
    </location>
</feature>
<dbReference type="InterPro" id="IPR036259">
    <property type="entry name" value="MFS_trans_sf"/>
</dbReference>
<feature type="transmembrane region" description="Helical" evidence="6">
    <location>
        <begin position="282"/>
        <end position="307"/>
    </location>
</feature>
<evidence type="ECO:0000256" key="6">
    <source>
        <dbReference type="SAM" id="Phobius"/>
    </source>
</evidence>
<organism evidence="7 8">
    <name type="scientific">Streptococcus minor</name>
    <dbReference type="NCBI Taxonomy" id="229549"/>
    <lineage>
        <taxon>Bacteria</taxon>
        <taxon>Bacillati</taxon>
        <taxon>Bacillota</taxon>
        <taxon>Bacilli</taxon>
        <taxon>Lactobacillales</taxon>
        <taxon>Streptococcaceae</taxon>
        <taxon>Streptococcus</taxon>
    </lineage>
</organism>
<evidence type="ECO:0000256" key="4">
    <source>
        <dbReference type="ARBA" id="ARBA00022989"/>
    </source>
</evidence>
<keyword evidence="3 6" id="KW-0812">Transmembrane</keyword>
<dbReference type="Pfam" id="PF07690">
    <property type="entry name" value="MFS_1"/>
    <property type="match status" value="1"/>
</dbReference>
<dbReference type="RefSeq" id="WP_124775811.1">
    <property type="nucleotide sequence ID" value="NZ_RQZA01000001.1"/>
</dbReference>
<dbReference type="PANTHER" id="PTHR23513:SF11">
    <property type="entry name" value="STAPHYLOFERRIN A TRANSPORTER"/>
    <property type="match status" value="1"/>
</dbReference>
<evidence type="ECO:0000313" key="8">
    <source>
        <dbReference type="Proteomes" id="UP000281771"/>
    </source>
</evidence>
<feature type="transmembrane region" description="Helical" evidence="6">
    <location>
        <begin position="342"/>
        <end position="362"/>
    </location>
</feature>
<keyword evidence="8" id="KW-1185">Reference proteome</keyword>
<evidence type="ECO:0000313" key="7">
    <source>
        <dbReference type="EMBL" id="RRD32666.1"/>
    </source>
</evidence>
<feature type="transmembrane region" description="Helical" evidence="6">
    <location>
        <begin position="139"/>
        <end position="159"/>
    </location>
</feature>
<dbReference type="GO" id="GO:0005886">
    <property type="term" value="C:plasma membrane"/>
    <property type="evidence" value="ECO:0007669"/>
    <property type="project" value="UniProtKB-SubCell"/>
</dbReference>
<feature type="transmembrane region" description="Helical" evidence="6">
    <location>
        <begin position="165"/>
        <end position="182"/>
    </location>
</feature>
<dbReference type="SUPFAM" id="SSF103473">
    <property type="entry name" value="MFS general substrate transporter"/>
    <property type="match status" value="1"/>
</dbReference>
<sequence length="396" mass="43948">MKKNEIKLLTSRAVNKIGNVVYDYGNSSWIVSLGAMGQHYLGYYQLAENLISLLLNPIGGAVADRFKRRKILLLTDFIGGFMCLLLALIGTDQMMLYGLITVNAVLAISHAFSGTSFRSYVVTLVDKESLVDFNAKLEIISRVISISSPLLAFLFVDRFGLKPTLLLDSLTFFLSFILLFSIRQEEQHVSVQKEPASISTIFRDIKVGLDFILHEKEVFFLLAIAALVNFFIAAFNYLLPFSNQLFADKSSYAMLLSMGATGSILGAVFAKHLFKHSHFSILLSLALSGVGLTLITPLSFFGLPVILITSGNLIFEFFLTIFNIHFFSMVQKKVPNELLGRVFSSIFTVAVLFMPLATTLMTTLSFSIHILTFAVIGLGILTMSGMAYLYAKFKLH</sequence>
<evidence type="ECO:0000256" key="3">
    <source>
        <dbReference type="ARBA" id="ARBA00022692"/>
    </source>
</evidence>
<protein>
    <submittedName>
        <fullName evidence="7">MFS transporter</fullName>
    </submittedName>
</protein>
<evidence type="ECO:0000256" key="5">
    <source>
        <dbReference type="ARBA" id="ARBA00023136"/>
    </source>
</evidence>
<dbReference type="CDD" id="cd06173">
    <property type="entry name" value="MFS_MefA_like"/>
    <property type="match status" value="1"/>
</dbReference>
<dbReference type="InterPro" id="IPR011701">
    <property type="entry name" value="MFS"/>
</dbReference>
<evidence type="ECO:0000256" key="1">
    <source>
        <dbReference type="ARBA" id="ARBA00004651"/>
    </source>
</evidence>
<accession>A0A3P1VG95</accession>
<comment type="subcellular location">
    <subcellularLocation>
        <location evidence="1">Cell membrane</location>
        <topology evidence="1">Multi-pass membrane protein</topology>
    </subcellularLocation>
</comment>
<reference evidence="7 8" key="1">
    <citation type="submission" date="2018-11" db="EMBL/GenBank/DDBJ databases">
        <title>Genomes From Bacteria Associated with the Canine Oral Cavity: a Test Case for Automated Genome-Based Taxonomic Assignment.</title>
        <authorList>
            <person name="Coil D.A."/>
            <person name="Jospin G."/>
            <person name="Darling A.E."/>
            <person name="Wallis C."/>
            <person name="Davis I.J."/>
            <person name="Harris S."/>
            <person name="Eisen J.A."/>
            <person name="Holcombe L.J."/>
            <person name="O'Flynn C."/>
        </authorList>
    </citation>
    <scope>NUCLEOTIDE SEQUENCE [LARGE SCALE GENOMIC DNA]</scope>
    <source>
        <strain evidence="7 8">OH4621_COT-116</strain>
    </source>
</reference>
<feature type="transmembrane region" description="Helical" evidence="6">
    <location>
        <begin position="313"/>
        <end position="330"/>
    </location>
</feature>
<keyword evidence="4 6" id="KW-1133">Transmembrane helix</keyword>
<dbReference type="GO" id="GO:0022857">
    <property type="term" value="F:transmembrane transporter activity"/>
    <property type="evidence" value="ECO:0007669"/>
    <property type="project" value="InterPro"/>
</dbReference>
<evidence type="ECO:0000256" key="2">
    <source>
        <dbReference type="ARBA" id="ARBA00022475"/>
    </source>
</evidence>
<dbReference type="STRING" id="1123309.GCA_000377005_01751"/>